<feature type="repeat" description="TPR" evidence="8">
    <location>
        <begin position="261"/>
        <end position="294"/>
    </location>
</feature>
<keyword evidence="6 7" id="KW-0413">Isomerase</keyword>
<feature type="domain" description="PPIase FKBP-type" evidence="11">
    <location>
        <begin position="158"/>
        <end position="244"/>
    </location>
</feature>
<reference evidence="13" key="1">
    <citation type="submission" date="2025-08" db="UniProtKB">
        <authorList>
            <consortium name="RefSeq"/>
        </authorList>
    </citation>
    <scope>IDENTIFICATION</scope>
</reference>
<dbReference type="InterPro" id="IPR019734">
    <property type="entry name" value="TPR_rpt"/>
</dbReference>
<evidence type="ECO:0000256" key="2">
    <source>
        <dbReference type="ARBA" id="ARBA00013194"/>
    </source>
</evidence>
<dbReference type="RefSeq" id="XP_014671190.1">
    <property type="nucleotide sequence ID" value="XM_014815704.1"/>
</dbReference>
<feature type="region of interest" description="Disordered" evidence="10">
    <location>
        <begin position="376"/>
        <end position="495"/>
    </location>
</feature>
<feature type="coiled-coil region" evidence="9">
    <location>
        <begin position="240"/>
        <end position="267"/>
    </location>
</feature>
<comment type="catalytic activity">
    <reaction evidence="1 7">
        <text>[protein]-peptidylproline (omega=180) = [protein]-peptidylproline (omega=0)</text>
        <dbReference type="Rhea" id="RHEA:16237"/>
        <dbReference type="Rhea" id="RHEA-COMP:10747"/>
        <dbReference type="Rhea" id="RHEA-COMP:10748"/>
        <dbReference type="ChEBI" id="CHEBI:83833"/>
        <dbReference type="ChEBI" id="CHEBI:83834"/>
        <dbReference type="EC" id="5.2.1.8"/>
    </reaction>
</comment>
<evidence type="ECO:0000256" key="1">
    <source>
        <dbReference type="ARBA" id="ARBA00000971"/>
    </source>
</evidence>
<dbReference type="InterPro" id="IPR011990">
    <property type="entry name" value="TPR-like_helical_dom_sf"/>
</dbReference>
<dbReference type="SUPFAM" id="SSF48452">
    <property type="entry name" value="TPR-like"/>
    <property type="match status" value="1"/>
</dbReference>
<accession>A0ABM1EG69</accession>
<sequence>MVEIEETPQNEKGLDVTPKQDGGVLKVIKREGHGATKPNSGDTVTVHYVGTLTDGSKFDSSRDRGDPFEFVLGKGSVIKSWDIGVATMLKGEICELTCGSEYAYGKAGSPPKIPADATLVFEVELLSWQGEDLTKEKDGGVVRSRIKEGDGYSSPNDEATVGVHVIGRHDGRAFDDRDLTFVLGEGEEVDVPAGVERALKKFKLHERSLLTLKPEYAFGRSGHERFGVPADAAVEYEITLNSFEKAKESWEMDKEEKLEQAEVLKEKGTTFFKNGKFGQAVKSYETAVKYLENETYLDDDKVKCDQVLLAAHLNIALCSLKLNKNLDAVKHCEDAMKIDANNEKAFFRRGMAKQNMADYEVARDDFLRTLDVNSKNRDARRRRRAPASSVQPAKDQGFPRDAERSIVREHGSRVLRRRIEKHGTETATKTRMEPTIDDVVTVLPPTSGENGHTATPVTLSHGPATDAENLGGIGDVPEDKEKQMDVSQPEEEAVA</sequence>
<proteinExistence type="predicted"/>
<evidence type="ECO:0000259" key="11">
    <source>
        <dbReference type="PROSITE" id="PS50059"/>
    </source>
</evidence>
<keyword evidence="5 7" id="KW-0697">Rotamase</keyword>
<dbReference type="GeneID" id="106811962"/>
<dbReference type="PANTHER" id="PTHR46512">
    <property type="entry name" value="PEPTIDYLPROLYL ISOMERASE"/>
    <property type="match status" value="1"/>
</dbReference>
<gene>
    <name evidence="13" type="primary">LOC106811962</name>
</gene>
<dbReference type="Gene3D" id="1.25.40.10">
    <property type="entry name" value="Tetratricopeptide repeat domain"/>
    <property type="match status" value="1"/>
</dbReference>
<evidence type="ECO:0000256" key="5">
    <source>
        <dbReference type="ARBA" id="ARBA00023110"/>
    </source>
</evidence>
<evidence type="ECO:0000256" key="3">
    <source>
        <dbReference type="ARBA" id="ARBA00022737"/>
    </source>
</evidence>
<feature type="compositionally biased region" description="Polar residues" evidence="10">
    <location>
        <begin position="447"/>
        <end position="458"/>
    </location>
</feature>
<evidence type="ECO:0000256" key="9">
    <source>
        <dbReference type="SAM" id="Coils"/>
    </source>
</evidence>
<dbReference type="InterPro" id="IPR046357">
    <property type="entry name" value="PPIase_dom_sf"/>
</dbReference>
<evidence type="ECO:0000256" key="4">
    <source>
        <dbReference type="ARBA" id="ARBA00022803"/>
    </source>
</evidence>
<evidence type="ECO:0000256" key="10">
    <source>
        <dbReference type="SAM" id="MobiDB-lite"/>
    </source>
</evidence>
<keyword evidence="4 8" id="KW-0802">TPR repeat</keyword>
<keyword evidence="12" id="KW-1185">Reference proteome</keyword>
<dbReference type="PROSITE" id="PS50059">
    <property type="entry name" value="FKBP_PPIASE"/>
    <property type="match status" value="2"/>
</dbReference>
<evidence type="ECO:0000256" key="7">
    <source>
        <dbReference type="PROSITE-ProRule" id="PRU00277"/>
    </source>
</evidence>
<evidence type="ECO:0000256" key="6">
    <source>
        <dbReference type="ARBA" id="ARBA00023235"/>
    </source>
</evidence>
<dbReference type="PROSITE" id="PS50005">
    <property type="entry name" value="TPR"/>
    <property type="match status" value="2"/>
</dbReference>
<dbReference type="EC" id="5.2.1.8" evidence="2 7"/>
<feature type="domain" description="PPIase FKBP-type" evidence="11">
    <location>
        <begin position="41"/>
        <end position="129"/>
    </location>
</feature>
<dbReference type="InterPro" id="IPR050754">
    <property type="entry name" value="FKBP4/5/8-like"/>
</dbReference>
<dbReference type="SUPFAM" id="SSF54534">
    <property type="entry name" value="FKBP-like"/>
    <property type="match status" value="2"/>
</dbReference>
<dbReference type="SMART" id="SM00028">
    <property type="entry name" value="TPR"/>
    <property type="match status" value="3"/>
</dbReference>
<dbReference type="Gene3D" id="3.10.50.40">
    <property type="match status" value="2"/>
</dbReference>
<dbReference type="InterPro" id="IPR001179">
    <property type="entry name" value="PPIase_FKBP_dom"/>
</dbReference>
<dbReference type="Proteomes" id="UP000695022">
    <property type="component" value="Unplaced"/>
</dbReference>
<feature type="compositionally biased region" description="Basic and acidic residues" evidence="10">
    <location>
        <begin position="421"/>
        <end position="434"/>
    </location>
</feature>
<evidence type="ECO:0000313" key="13">
    <source>
        <dbReference type="RefSeq" id="XP_014671190.1"/>
    </source>
</evidence>
<dbReference type="Pfam" id="PF00254">
    <property type="entry name" value="FKBP_C"/>
    <property type="match status" value="2"/>
</dbReference>
<keyword evidence="9" id="KW-0175">Coiled coil</keyword>
<keyword evidence="3" id="KW-0677">Repeat</keyword>
<evidence type="ECO:0000313" key="12">
    <source>
        <dbReference type="Proteomes" id="UP000695022"/>
    </source>
</evidence>
<dbReference type="PANTHER" id="PTHR46512:SF9">
    <property type="entry name" value="PEPTIDYLPROLYL ISOMERASE"/>
    <property type="match status" value="1"/>
</dbReference>
<name>A0ABM1EG69_PRICU</name>
<organism evidence="12 13">
    <name type="scientific">Priapulus caudatus</name>
    <name type="common">Priapulid worm</name>
    <dbReference type="NCBI Taxonomy" id="37621"/>
    <lineage>
        <taxon>Eukaryota</taxon>
        <taxon>Metazoa</taxon>
        <taxon>Ecdysozoa</taxon>
        <taxon>Scalidophora</taxon>
        <taxon>Priapulida</taxon>
        <taxon>Priapulimorpha</taxon>
        <taxon>Priapulimorphida</taxon>
        <taxon>Priapulidae</taxon>
        <taxon>Priapulus</taxon>
    </lineage>
</organism>
<feature type="repeat" description="TPR" evidence="8">
    <location>
        <begin position="343"/>
        <end position="376"/>
    </location>
</feature>
<feature type="compositionally biased region" description="Basic and acidic residues" evidence="10">
    <location>
        <begin position="397"/>
        <end position="412"/>
    </location>
</feature>
<protein>
    <recommendedName>
        <fullName evidence="2 7">peptidylprolyl isomerase</fullName>
        <ecNumber evidence="2 7">5.2.1.8</ecNumber>
    </recommendedName>
</protein>
<evidence type="ECO:0000256" key="8">
    <source>
        <dbReference type="PROSITE-ProRule" id="PRU00339"/>
    </source>
</evidence>